<keyword evidence="4" id="KW-1185">Reference proteome</keyword>
<evidence type="ECO:0000313" key="3">
    <source>
        <dbReference type="EMBL" id="GBG12350.1"/>
    </source>
</evidence>
<evidence type="ECO:0000259" key="2">
    <source>
        <dbReference type="Pfam" id="PF13229"/>
    </source>
</evidence>
<accession>A0A2R5F096</accession>
<dbReference type="PANTHER" id="PTHR36453">
    <property type="entry name" value="SECRETED PROTEIN-RELATED"/>
    <property type="match status" value="1"/>
</dbReference>
<comment type="caution">
    <text evidence="3">The sequence shown here is derived from an EMBL/GenBank/DDBJ whole genome shotgun (WGS) entry which is preliminary data.</text>
</comment>
<organism evidence="3 4">
    <name type="scientific">Paenibacillus agaridevorans</name>
    <dbReference type="NCBI Taxonomy" id="171404"/>
    <lineage>
        <taxon>Bacteria</taxon>
        <taxon>Bacillati</taxon>
        <taxon>Bacillota</taxon>
        <taxon>Bacilli</taxon>
        <taxon>Bacillales</taxon>
        <taxon>Paenibacillaceae</taxon>
        <taxon>Paenibacillus</taxon>
    </lineage>
</organism>
<dbReference type="InterPro" id="IPR006626">
    <property type="entry name" value="PbH1"/>
</dbReference>
<dbReference type="InterPro" id="IPR011050">
    <property type="entry name" value="Pectin_lyase_fold/virulence"/>
</dbReference>
<feature type="domain" description="Right handed beta helix" evidence="2">
    <location>
        <begin position="310"/>
        <end position="427"/>
    </location>
</feature>
<dbReference type="SUPFAM" id="SSF51126">
    <property type="entry name" value="Pectin lyase-like"/>
    <property type="match status" value="1"/>
</dbReference>
<dbReference type="PANTHER" id="PTHR36453:SF1">
    <property type="entry name" value="RIGHT HANDED BETA HELIX DOMAIN-CONTAINING PROTEIN"/>
    <property type="match status" value="1"/>
</dbReference>
<gene>
    <name evidence="3" type="ORF">PAT3040_07225</name>
</gene>
<dbReference type="EMBL" id="BDQX01000458">
    <property type="protein sequence ID" value="GBG12350.1"/>
    <property type="molecule type" value="Genomic_DNA"/>
</dbReference>
<dbReference type="InterPro" id="IPR012334">
    <property type="entry name" value="Pectin_lyas_fold"/>
</dbReference>
<dbReference type="RefSeq" id="WP_108996357.1">
    <property type="nucleotide sequence ID" value="NZ_BDQX01000458.1"/>
</dbReference>
<reference evidence="3 4" key="1">
    <citation type="submission" date="2017-08" db="EMBL/GenBank/DDBJ databases">
        <title>Substantial Increase in Enzyme Production by Combined Drug-Resistance Mutations in Paenibacillus agaridevorans.</title>
        <authorList>
            <person name="Tanaka Y."/>
            <person name="Funane K."/>
            <person name="Hosaka T."/>
            <person name="Shiwa Y."/>
            <person name="Fujita N."/>
            <person name="Miyazaki T."/>
            <person name="Yoshikawa H."/>
            <person name="Murakami K."/>
            <person name="Kasahara K."/>
            <person name="Inaoka T."/>
            <person name="Hiraga Y."/>
            <person name="Ochi K."/>
        </authorList>
    </citation>
    <scope>NUCLEOTIDE SEQUENCE [LARGE SCALE GENOMIC DNA]</scope>
    <source>
        <strain evidence="3 4">T-3040</strain>
    </source>
</reference>
<dbReference type="InterPro" id="IPR039448">
    <property type="entry name" value="Beta_helix"/>
</dbReference>
<dbReference type="Gene3D" id="2.160.20.10">
    <property type="entry name" value="Single-stranded right-handed beta-helix, Pectin lyase-like"/>
    <property type="match status" value="3"/>
</dbReference>
<sequence length="695" mass="76952">MTRTIYVATDGSDRDGNGTVKEPFGSLDRAVQEIRNLTAAGLLKPVTVYIRGGCYERSEPLSLDERDSGTPECPVTYRAYPGEEVVITGGKAVTGWERMEDGIWRASYDLGYVPSTLYADGRRVLQARLPSVGYYETDTPITPLHDHRLGITFKEGEAPEIPAGDCRLSVFVWPGEGEWNWFSETKTAVHYDAANRYLSFGSPASWPIGEGSRFYIQGSLAFLRAPGQFCIDESQGYVYYWPADSGADPNEQTIIAPAIKRILQIQGSSPELPVSGITFSDLTFSSTDFFPEYRMMENNVDRDEHREGLIYMRNAANIRIERCRLLQSGSCGIYLDRDAAGIRMDGNIIASFGHIGISLSGYAPGEGAFSGPAAADRNGHHAITNNYIEHGGELVGHGCGILLYQSGHNLIAHNRISHMPRYGISMKGLRYGELPAEIYGLTVTWENHWDFLHTRDNLIAGNDISSVMEDSQDGGMIEAWGVGRGNIITNNDLHDSGIHFSFGFGIYLDDAADDFTVCNNVIRGLYSTGKGKLWMLIFSKGIGNRIFNNLLVDNPMAISGIGSQEMAGEQNKDIEIASNIVYNSGNLYYFVNYTDERFASADRNLYWRNGEPCRIAGELPLAPKGPDELGRNVYEWSQWRTLREGSYDAASLCCDPLFVDRAAGDYRLQAESPAYSLGWQDIALGEFGPRQSYPV</sequence>
<protein>
    <submittedName>
        <fullName evidence="3">Right-handed parallel beta-helix repeat-containing protein</fullName>
    </submittedName>
</protein>
<dbReference type="AlphaFoldDB" id="A0A2R5F096"/>
<dbReference type="Proteomes" id="UP000245202">
    <property type="component" value="Unassembled WGS sequence"/>
</dbReference>
<evidence type="ECO:0000256" key="1">
    <source>
        <dbReference type="SAM" id="MobiDB-lite"/>
    </source>
</evidence>
<dbReference type="Pfam" id="PF13229">
    <property type="entry name" value="Beta_helix"/>
    <property type="match status" value="1"/>
</dbReference>
<feature type="region of interest" description="Disordered" evidence="1">
    <location>
        <begin position="1"/>
        <end position="21"/>
    </location>
</feature>
<dbReference type="SMART" id="SM00710">
    <property type="entry name" value="PbH1"/>
    <property type="match status" value="5"/>
</dbReference>
<evidence type="ECO:0000313" key="4">
    <source>
        <dbReference type="Proteomes" id="UP000245202"/>
    </source>
</evidence>
<name>A0A2R5F096_9BACL</name>
<proteinExistence type="predicted"/>